<dbReference type="PANTHER" id="PTHR10566:SF113">
    <property type="entry name" value="PROTEIN ACTIVITY OF BC1 COMPLEX KINASE 7, CHLOROPLASTIC"/>
    <property type="match status" value="1"/>
</dbReference>
<dbReference type="Pfam" id="PF03109">
    <property type="entry name" value="ABC1"/>
    <property type="match status" value="1"/>
</dbReference>
<dbReference type="SUPFAM" id="SSF56112">
    <property type="entry name" value="Protein kinase-like (PK-like)"/>
    <property type="match status" value="1"/>
</dbReference>
<evidence type="ECO:0000313" key="5">
    <source>
        <dbReference type="Proteomes" id="UP000260351"/>
    </source>
</evidence>
<keyword evidence="2" id="KW-1133">Transmembrane helix</keyword>
<dbReference type="AlphaFoldDB" id="A0A3E1KCF0"/>
<dbReference type="InterPro" id="IPR004147">
    <property type="entry name" value="ABC1_dom"/>
</dbReference>
<proteinExistence type="inferred from homology"/>
<dbReference type="EMBL" id="QUZK01000012">
    <property type="protein sequence ID" value="RFF32287.1"/>
    <property type="molecule type" value="Genomic_DNA"/>
</dbReference>
<keyword evidence="4" id="KW-0830">Ubiquinone</keyword>
<dbReference type="RefSeq" id="WP_116649469.1">
    <property type="nucleotide sequence ID" value="NZ_QUZK01000012.1"/>
</dbReference>
<evidence type="ECO:0000313" key="4">
    <source>
        <dbReference type="EMBL" id="RFF32287.1"/>
    </source>
</evidence>
<feature type="transmembrane region" description="Helical" evidence="2">
    <location>
        <begin position="529"/>
        <end position="554"/>
    </location>
</feature>
<dbReference type="InterPro" id="IPR050154">
    <property type="entry name" value="UbiB_kinase"/>
</dbReference>
<evidence type="ECO:0000256" key="1">
    <source>
        <dbReference type="ARBA" id="ARBA00009670"/>
    </source>
</evidence>
<evidence type="ECO:0000256" key="2">
    <source>
        <dbReference type="SAM" id="Phobius"/>
    </source>
</evidence>
<organism evidence="4 5">
    <name type="scientific">Wenzhouxiangella sediminis</name>
    <dbReference type="NCBI Taxonomy" id="1792836"/>
    <lineage>
        <taxon>Bacteria</taxon>
        <taxon>Pseudomonadati</taxon>
        <taxon>Pseudomonadota</taxon>
        <taxon>Gammaproteobacteria</taxon>
        <taxon>Chromatiales</taxon>
        <taxon>Wenzhouxiangellaceae</taxon>
        <taxon>Wenzhouxiangella</taxon>
    </lineage>
</organism>
<keyword evidence="2" id="KW-0472">Membrane</keyword>
<comment type="similarity">
    <text evidence="1">Belongs to the protein kinase superfamily. ADCK protein kinase family.</text>
</comment>
<accession>A0A3E1KCF0</accession>
<feature type="transmembrane region" description="Helical" evidence="2">
    <location>
        <begin position="503"/>
        <end position="522"/>
    </location>
</feature>
<evidence type="ECO:0000259" key="3">
    <source>
        <dbReference type="Pfam" id="PF03109"/>
    </source>
</evidence>
<feature type="domain" description="ABC1 atypical kinase-like" evidence="3">
    <location>
        <begin position="99"/>
        <end position="343"/>
    </location>
</feature>
<dbReference type="PANTHER" id="PTHR10566">
    <property type="entry name" value="CHAPERONE-ACTIVITY OF BC1 COMPLEX CABC1 -RELATED"/>
    <property type="match status" value="1"/>
</dbReference>
<dbReference type="OrthoDB" id="9795390at2"/>
<keyword evidence="2" id="KW-0812">Transmembrane</keyword>
<keyword evidence="5" id="KW-1185">Reference proteome</keyword>
<sequence>MLWQALSAARDIGRMQDIASVLIRYGFGDVVQRIGMAGALQRAGKVLHWKEGEELARLRPPERVRRVLEELGPTFVKLGQVLATRVDLFGPEWLAEFGKLQDHAPAVDWEEIEAQLTEDLGAPPEEMFERVEREPLAAASLAQVHRAWLEDGTAVALKVRRPGIKSVIEADLRLLRRLAEILESEASELRHYRPRMLVRHFARSLRLELDFMAECRNAERIADSLEPDSGIVIPDIFWEWSCERLNVQACLDGIPGRDLESVDAAGLDRHEIALRGTRAILLMILEEGFFHADPHPGNILYLPGNRIGLLDFGMVGRLSEQRRHEVAELLHGLVSRDAESAANILIEWSEDDKVDEEKLREDVDEFIDHYHGVPLQQLDLSSMIGDITAVLRQHQLVLPADLVLMLKAFITLEGMGRRLDPNFDMAGEAAPIIEEVLRRHYAPINLARRMRKSVAQTLRLLGDLPADLSRLLRNASKGRIEVHVDIRALKEVSNQLDQAASRLTLGIVTAALIIGSAIVMNVQGDKQAFGLPLFGFLGFVGAAIGGVWLLVSIWRSGKD</sequence>
<dbReference type="CDD" id="cd05121">
    <property type="entry name" value="ABC1_ADCK3-like"/>
    <property type="match status" value="1"/>
</dbReference>
<protein>
    <submittedName>
        <fullName evidence="4">Ubiquinone biosynthesis protein UbiB</fullName>
    </submittedName>
</protein>
<dbReference type="Proteomes" id="UP000260351">
    <property type="component" value="Unassembled WGS sequence"/>
</dbReference>
<name>A0A3E1KCF0_9GAMM</name>
<reference evidence="4 5" key="1">
    <citation type="submission" date="2018-08" db="EMBL/GenBank/DDBJ databases">
        <title>Wenzhouxiangella salilacus sp. nov., a novel bacterium isolated from a saline lake in Xinjiang Province, China.</title>
        <authorList>
            <person name="Han S."/>
        </authorList>
    </citation>
    <scope>NUCLEOTIDE SEQUENCE [LARGE SCALE GENOMIC DNA]</scope>
    <source>
        <strain evidence="4 5">XDB06</strain>
    </source>
</reference>
<dbReference type="InterPro" id="IPR011009">
    <property type="entry name" value="Kinase-like_dom_sf"/>
</dbReference>
<gene>
    <name evidence="4" type="ORF">DZC52_02125</name>
</gene>
<comment type="caution">
    <text evidence="4">The sequence shown here is derived from an EMBL/GenBank/DDBJ whole genome shotgun (WGS) entry which is preliminary data.</text>
</comment>